<evidence type="ECO:0000313" key="3">
    <source>
        <dbReference type="Proteomes" id="UP000176998"/>
    </source>
</evidence>
<dbReference type="Proteomes" id="UP000176998">
    <property type="component" value="Unassembled WGS sequence"/>
</dbReference>
<dbReference type="RefSeq" id="XP_022479593.1">
    <property type="nucleotide sequence ID" value="XM_022613799.1"/>
</dbReference>
<feature type="region of interest" description="Disordered" evidence="1">
    <location>
        <begin position="16"/>
        <end position="41"/>
    </location>
</feature>
<feature type="compositionally biased region" description="Basic and acidic residues" evidence="1">
    <location>
        <begin position="71"/>
        <end position="86"/>
    </location>
</feature>
<gene>
    <name evidence="2" type="ORF">CORC01_02148</name>
</gene>
<dbReference type="EMBL" id="MJBS01000012">
    <property type="protein sequence ID" value="OHF02453.1"/>
    <property type="molecule type" value="Genomic_DNA"/>
</dbReference>
<reference evidence="2 3" key="1">
    <citation type="submission" date="2016-09" db="EMBL/GenBank/DDBJ databases">
        <authorList>
            <person name="Capua I."/>
            <person name="De Benedictis P."/>
            <person name="Joannis T."/>
            <person name="Lombin L.H."/>
            <person name="Cattoli G."/>
        </authorList>
    </citation>
    <scope>NUCLEOTIDE SEQUENCE [LARGE SCALE GENOMIC DNA]</scope>
    <source>
        <strain evidence="2 3">IMI 309357</strain>
    </source>
</reference>
<sequence length="147" mass="16088">MSVNAAPIWNTSCIMEGRQSSASPGTLSPTPSGSGLSAQRASTQVAWRADLATKIAALRPRRGALDGMETVGERNRRPLRRLESSPRHRSRKPSSGVSGPRPCLAPLQPSALHSLRRMDREPYCATIGEERGEIQMRERQYPRVCPG</sequence>
<protein>
    <submittedName>
        <fullName evidence="2">Uncharacterized protein</fullName>
    </submittedName>
</protein>
<organism evidence="2 3">
    <name type="scientific">Colletotrichum orchidophilum</name>
    <dbReference type="NCBI Taxonomy" id="1209926"/>
    <lineage>
        <taxon>Eukaryota</taxon>
        <taxon>Fungi</taxon>
        <taxon>Dikarya</taxon>
        <taxon>Ascomycota</taxon>
        <taxon>Pezizomycotina</taxon>
        <taxon>Sordariomycetes</taxon>
        <taxon>Hypocreomycetidae</taxon>
        <taxon>Glomerellales</taxon>
        <taxon>Glomerellaceae</taxon>
        <taxon>Colletotrichum</taxon>
    </lineage>
</organism>
<dbReference type="GeneID" id="34555309"/>
<evidence type="ECO:0000256" key="1">
    <source>
        <dbReference type="SAM" id="MobiDB-lite"/>
    </source>
</evidence>
<proteinExistence type="predicted"/>
<accession>A0A1G4BME1</accession>
<feature type="compositionally biased region" description="Low complexity" evidence="1">
    <location>
        <begin position="20"/>
        <end position="38"/>
    </location>
</feature>
<feature type="region of interest" description="Disordered" evidence="1">
    <location>
        <begin position="59"/>
        <end position="111"/>
    </location>
</feature>
<dbReference type="AlphaFoldDB" id="A0A1G4BME1"/>
<evidence type="ECO:0000313" key="2">
    <source>
        <dbReference type="EMBL" id="OHF02453.1"/>
    </source>
</evidence>
<name>A0A1G4BME1_9PEZI</name>
<comment type="caution">
    <text evidence="2">The sequence shown here is derived from an EMBL/GenBank/DDBJ whole genome shotgun (WGS) entry which is preliminary data.</text>
</comment>
<keyword evidence="3" id="KW-1185">Reference proteome</keyword>